<feature type="compositionally biased region" description="Basic and acidic residues" evidence="1">
    <location>
        <begin position="1"/>
        <end position="20"/>
    </location>
</feature>
<evidence type="ECO:0000313" key="2">
    <source>
        <dbReference type="EMBL" id="KAA6356192.1"/>
    </source>
</evidence>
<proteinExistence type="predicted"/>
<dbReference type="OrthoDB" id="7700021at2759"/>
<gene>
    <name evidence="2" type="ORF">EZS28_048281</name>
</gene>
<evidence type="ECO:0000313" key="3">
    <source>
        <dbReference type="Proteomes" id="UP000324800"/>
    </source>
</evidence>
<evidence type="ECO:0000256" key="1">
    <source>
        <dbReference type="SAM" id="MobiDB-lite"/>
    </source>
</evidence>
<sequence>MPPKLERKRDKPLTSAERKKIHEVHKRKLNTVKIVAQLGCVEVLKMTTAEDRIIRHLTISNRNCLAGEIATMLSQFQNININAQTVIIHLAQQGYQLRLLKKIPLMTKKQKG</sequence>
<reference evidence="2 3" key="1">
    <citation type="submission" date="2019-03" db="EMBL/GenBank/DDBJ databases">
        <title>Single cell metagenomics reveals metabolic interactions within the superorganism composed of flagellate Streblomastix strix and complex community of Bacteroidetes bacteria on its surface.</title>
        <authorList>
            <person name="Treitli S.C."/>
            <person name="Kolisko M."/>
            <person name="Husnik F."/>
            <person name="Keeling P."/>
            <person name="Hampl V."/>
        </authorList>
    </citation>
    <scope>NUCLEOTIDE SEQUENCE [LARGE SCALE GENOMIC DNA]</scope>
    <source>
        <strain evidence="2">ST1C</strain>
    </source>
</reference>
<comment type="caution">
    <text evidence="2">The sequence shown here is derived from an EMBL/GenBank/DDBJ whole genome shotgun (WGS) entry which is preliminary data.</text>
</comment>
<protein>
    <submittedName>
        <fullName evidence="2">Uncharacterized protein</fullName>
    </submittedName>
</protein>
<dbReference type="Proteomes" id="UP000324800">
    <property type="component" value="Unassembled WGS sequence"/>
</dbReference>
<dbReference type="EMBL" id="SNRW01033389">
    <property type="protein sequence ID" value="KAA6356192.1"/>
    <property type="molecule type" value="Genomic_DNA"/>
</dbReference>
<feature type="region of interest" description="Disordered" evidence="1">
    <location>
        <begin position="1"/>
        <end position="21"/>
    </location>
</feature>
<accession>A0A5J4TDZ3</accession>
<name>A0A5J4TDZ3_9EUKA</name>
<dbReference type="AlphaFoldDB" id="A0A5J4TDZ3"/>
<organism evidence="2 3">
    <name type="scientific">Streblomastix strix</name>
    <dbReference type="NCBI Taxonomy" id="222440"/>
    <lineage>
        <taxon>Eukaryota</taxon>
        <taxon>Metamonada</taxon>
        <taxon>Preaxostyla</taxon>
        <taxon>Oxymonadida</taxon>
        <taxon>Streblomastigidae</taxon>
        <taxon>Streblomastix</taxon>
    </lineage>
</organism>